<keyword evidence="1" id="KW-0677">Repeat</keyword>
<dbReference type="GO" id="GO:0008285">
    <property type="term" value="P:negative regulation of cell population proliferation"/>
    <property type="evidence" value="ECO:0007669"/>
    <property type="project" value="TreeGrafter"/>
</dbReference>
<evidence type="ECO:0000256" key="2">
    <source>
        <dbReference type="ARBA" id="ARBA00023043"/>
    </source>
</evidence>
<dbReference type="AlphaFoldDB" id="A0A8D0L2M1"/>
<dbReference type="GO" id="GO:0005634">
    <property type="term" value="C:nucleus"/>
    <property type="evidence" value="ECO:0007669"/>
    <property type="project" value="TreeGrafter"/>
</dbReference>
<dbReference type="InterPro" id="IPR050776">
    <property type="entry name" value="Ank_Repeat/CDKN_Inhibitor"/>
</dbReference>
<evidence type="ECO:0000313" key="5">
    <source>
        <dbReference type="Proteomes" id="UP000694392"/>
    </source>
</evidence>
<dbReference type="PANTHER" id="PTHR24201:SF8">
    <property type="entry name" value="CYCLIN-DEPENDENT KINASE 4 INHIBITOR B"/>
    <property type="match status" value="1"/>
</dbReference>
<keyword evidence="5" id="KW-1185">Reference proteome</keyword>
<dbReference type="InterPro" id="IPR036770">
    <property type="entry name" value="Ankyrin_rpt-contain_sf"/>
</dbReference>
<dbReference type="Pfam" id="PF12796">
    <property type="entry name" value="Ank_2"/>
    <property type="match status" value="1"/>
</dbReference>
<dbReference type="Proteomes" id="UP000694392">
    <property type="component" value="Unplaced"/>
</dbReference>
<dbReference type="PROSITE" id="PS50297">
    <property type="entry name" value="ANK_REP_REGION"/>
    <property type="match status" value="1"/>
</dbReference>
<feature type="repeat" description="ANK" evidence="3">
    <location>
        <begin position="106"/>
        <end position="134"/>
    </location>
</feature>
<dbReference type="OMA" id="PNRYGRS"/>
<dbReference type="GO" id="GO:2000045">
    <property type="term" value="P:regulation of G1/S transition of mitotic cell cycle"/>
    <property type="evidence" value="ECO:0007669"/>
    <property type="project" value="TreeGrafter"/>
</dbReference>
<dbReference type="SMART" id="SM00248">
    <property type="entry name" value="ANK"/>
    <property type="match status" value="3"/>
</dbReference>
<dbReference type="GO" id="GO:0019901">
    <property type="term" value="F:protein kinase binding"/>
    <property type="evidence" value="ECO:0007669"/>
    <property type="project" value="TreeGrafter"/>
</dbReference>
<organism evidence="4 5">
    <name type="scientific">Sphenodon punctatus</name>
    <name type="common">Tuatara</name>
    <name type="synonym">Hatteria punctata</name>
    <dbReference type="NCBI Taxonomy" id="8508"/>
    <lineage>
        <taxon>Eukaryota</taxon>
        <taxon>Metazoa</taxon>
        <taxon>Chordata</taxon>
        <taxon>Craniata</taxon>
        <taxon>Vertebrata</taxon>
        <taxon>Euteleostomi</taxon>
        <taxon>Lepidosauria</taxon>
        <taxon>Sphenodontia</taxon>
        <taxon>Sphenodontidae</taxon>
        <taxon>Sphenodon</taxon>
    </lineage>
</organism>
<dbReference type="GO" id="GO:0005737">
    <property type="term" value="C:cytoplasm"/>
    <property type="evidence" value="ECO:0007669"/>
    <property type="project" value="TreeGrafter"/>
</dbReference>
<evidence type="ECO:0000313" key="4">
    <source>
        <dbReference type="Ensembl" id="ENSSPUP00000004142.1"/>
    </source>
</evidence>
<sequence length="134" mass="14062">PASKALASRDWLASAAALGNVGKVQELLVVGADPNAVNSMNRTPIQVMMMGSPKVAELLLRAGADPNIPDPATGSFPAHDAAREGFLDTLEVLHLGGARFDLPDGQGRLPIHLAAESGQHHVLSYLLHQPEPAH</sequence>
<keyword evidence="2 3" id="KW-0040">ANK repeat</keyword>
<dbReference type="GO" id="GO:0004861">
    <property type="term" value="F:cyclin-dependent protein serine/threonine kinase inhibitor activity"/>
    <property type="evidence" value="ECO:0007669"/>
    <property type="project" value="TreeGrafter"/>
</dbReference>
<name>A0A8D0L2M1_SPHPU</name>
<accession>A0A8D0L2M1</accession>
<protein>
    <submittedName>
        <fullName evidence="4">Uncharacterized protein</fullName>
    </submittedName>
</protein>
<evidence type="ECO:0000256" key="3">
    <source>
        <dbReference type="PROSITE-ProRule" id="PRU00023"/>
    </source>
</evidence>
<dbReference type="Ensembl" id="ENSSPUT00000004404.1">
    <property type="protein sequence ID" value="ENSSPUP00000004142.1"/>
    <property type="gene ID" value="ENSSPUG00000003203.1"/>
</dbReference>
<dbReference type="InterPro" id="IPR002110">
    <property type="entry name" value="Ankyrin_rpt"/>
</dbReference>
<evidence type="ECO:0000256" key="1">
    <source>
        <dbReference type="ARBA" id="ARBA00022737"/>
    </source>
</evidence>
<dbReference type="PANTHER" id="PTHR24201">
    <property type="entry name" value="ANK_REP_REGION DOMAIN-CONTAINING PROTEIN"/>
    <property type="match status" value="1"/>
</dbReference>
<proteinExistence type="predicted"/>
<reference evidence="4" key="2">
    <citation type="submission" date="2025-09" db="UniProtKB">
        <authorList>
            <consortium name="Ensembl"/>
        </authorList>
    </citation>
    <scope>IDENTIFICATION</scope>
</reference>
<dbReference type="SUPFAM" id="SSF48403">
    <property type="entry name" value="Ankyrin repeat"/>
    <property type="match status" value="1"/>
</dbReference>
<reference evidence="4" key="1">
    <citation type="submission" date="2025-08" db="UniProtKB">
        <authorList>
            <consortium name="Ensembl"/>
        </authorList>
    </citation>
    <scope>IDENTIFICATION</scope>
</reference>
<dbReference type="PROSITE" id="PS50088">
    <property type="entry name" value="ANK_REPEAT"/>
    <property type="match status" value="1"/>
</dbReference>
<dbReference type="GeneTree" id="ENSGT00940000163078"/>
<dbReference type="Gene3D" id="1.25.40.20">
    <property type="entry name" value="Ankyrin repeat-containing domain"/>
    <property type="match status" value="1"/>
</dbReference>